<evidence type="ECO:0000313" key="2">
    <source>
        <dbReference type="Proteomes" id="UP000094974"/>
    </source>
</evidence>
<sequence>MTFKNGQWTFNDVSDGVWGIGEYFDLKEQAIEAAKEYYSPEDQKEFYVGQICEISNSITVDSEGVLDDIASSIYDEVGEAAEDYLNYVKREEWEILNERLTQVVREWMKEFGYEPSFFKIENTEKIEMDMDLSDKSK</sequence>
<evidence type="ECO:0008006" key="3">
    <source>
        <dbReference type="Google" id="ProtNLM"/>
    </source>
</evidence>
<dbReference type="RefSeq" id="WP_068939688.1">
    <property type="nucleotide sequence ID" value="NZ_LYND01000126.1"/>
</dbReference>
<organism evidence="1 2">
    <name type="scientific">Paenibacillus polymyxa</name>
    <name type="common">Bacillus polymyxa</name>
    <dbReference type="NCBI Taxonomy" id="1406"/>
    <lineage>
        <taxon>Bacteria</taxon>
        <taxon>Bacillati</taxon>
        <taxon>Bacillota</taxon>
        <taxon>Bacilli</taxon>
        <taxon>Bacillales</taxon>
        <taxon>Paenibacillaceae</taxon>
        <taxon>Paenibacillus</taxon>
    </lineage>
</organism>
<protein>
    <recommendedName>
        <fullName evidence="3">Phage protein</fullName>
    </recommendedName>
</protein>
<dbReference type="EMBL" id="LYND01000126">
    <property type="protein sequence ID" value="ODA09135.1"/>
    <property type="molecule type" value="Genomic_DNA"/>
</dbReference>
<name>A0ABX2ZDP7_PAEPO</name>
<dbReference type="Proteomes" id="UP000094974">
    <property type="component" value="Unassembled WGS sequence"/>
</dbReference>
<proteinExistence type="predicted"/>
<reference evidence="2" key="1">
    <citation type="submission" date="2016-05" db="EMBL/GenBank/DDBJ databases">
        <title>Whole genome shotgun sequencing of cultured foodborne pathogen.</title>
        <authorList>
            <person name="Zheng J."/>
            <person name="Timme R."/>
            <person name="Allard M."/>
            <person name="Strain E."/>
            <person name="Luo Y."/>
            <person name="Brown E."/>
        </authorList>
    </citation>
    <scope>NUCLEOTIDE SEQUENCE [LARGE SCALE GENOMIC DNA]</scope>
    <source>
        <strain evidence="2">CFSAN034343</strain>
    </source>
</reference>
<gene>
    <name evidence="1" type="ORF">A7312_27355</name>
</gene>
<evidence type="ECO:0000313" key="1">
    <source>
        <dbReference type="EMBL" id="ODA09135.1"/>
    </source>
</evidence>
<keyword evidence="2" id="KW-1185">Reference proteome</keyword>
<comment type="caution">
    <text evidence="1">The sequence shown here is derived from an EMBL/GenBank/DDBJ whole genome shotgun (WGS) entry which is preliminary data.</text>
</comment>
<accession>A0ABX2ZDP7</accession>